<feature type="compositionally biased region" description="Low complexity" evidence="1">
    <location>
        <begin position="68"/>
        <end position="84"/>
    </location>
</feature>
<keyword evidence="4" id="KW-1185">Reference proteome</keyword>
<feature type="signal peptide" evidence="2">
    <location>
        <begin position="1"/>
        <end position="24"/>
    </location>
</feature>
<proteinExistence type="predicted"/>
<dbReference type="Proteomes" id="UP001176961">
    <property type="component" value="Unassembled WGS sequence"/>
</dbReference>
<dbReference type="AlphaFoldDB" id="A0AA36MFC1"/>
<name>A0AA36MFC1_CYLNA</name>
<dbReference type="EMBL" id="CATQJL010000316">
    <property type="protein sequence ID" value="CAJ0607818.1"/>
    <property type="molecule type" value="Genomic_DNA"/>
</dbReference>
<evidence type="ECO:0000313" key="3">
    <source>
        <dbReference type="EMBL" id="CAJ0607818.1"/>
    </source>
</evidence>
<gene>
    <name evidence="3" type="ORF">CYNAS_LOCUS19801</name>
</gene>
<keyword evidence="2" id="KW-0732">Signal</keyword>
<evidence type="ECO:0000256" key="1">
    <source>
        <dbReference type="SAM" id="MobiDB-lite"/>
    </source>
</evidence>
<reference evidence="3" key="1">
    <citation type="submission" date="2023-07" db="EMBL/GenBank/DDBJ databases">
        <authorList>
            <consortium name="CYATHOMIX"/>
        </authorList>
    </citation>
    <scope>NUCLEOTIDE SEQUENCE</scope>
    <source>
        <strain evidence="3">N/A</strain>
    </source>
</reference>
<evidence type="ECO:0000256" key="2">
    <source>
        <dbReference type="SAM" id="SignalP"/>
    </source>
</evidence>
<accession>A0AA36MFC1</accession>
<feature type="chain" id="PRO_5041391878" evidence="2">
    <location>
        <begin position="25"/>
        <end position="190"/>
    </location>
</feature>
<comment type="caution">
    <text evidence="3">The sequence shown here is derived from an EMBL/GenBank/DDBJ whole genome shotgun (WGS) entry which is preliminary data.</text>
</comment>
<organism evidence="3 4">
    <name type="scientific">Cylicocyclus nassatus</name>
    <name type="common">Nematode worm</name>
    <dbReference type="NCBI Taxonomy" id="53992"/>
    <lineage>
        <taxon>Eukaryota</taxon>
        <taxon>Metazoa</taxon>
        <taxon>Ecdysozoa</taxon>
        <taxon>Nematoda</taxon>
        <taxon>Chromadorea</taxon>
        <taxon>Rhabditida</taxon>
        <taxon>Rhabditina</taxon>
        <taxon>Rhabditomorpha</taxon>
        <taxon>Strongyloidea</taxon>
        <taxon>Strongylidae</taxon>
        <taxon>Cylicocyclus</taxon>
    </lineage>
</organism>
<feature type="region of interest" description="Disordered" evidence="1">
    <location>
        <begin position="51"/>
        <end position="88"/>
    </location>
</feature>
<evidence type="ECO:0000313" key="4">
    <source>
        <dbReference type="Proteomes" id="UP001176961"/>
    </source>
</evidence>
<protein>
    <submittedName>
        <fullName evidence="3">Uncharacterized protein</fullName>
    </submittedName>
</protein>
<sequence>MHICLSDLLHIVVVLAAMDASVYGSYGSRFLGASYGSSGGRSSVASSNDGLGGLKNQLSSTDQKNTEAAKQASNQAKSTSSSSNVGNINKYTSPSDACKTRAHSSLSFGAAYAEIPPAASDRFSQNTSFFPTCSCVGSAPPKSGLDVHYRYCMVCVFPLGLSSLCGGSSSFSLVTARIRNICQIAVILDL</sequence>